<sequence length="73" mass="8114">MDLNQQSVDFSELFDASASPIIVLDAQLVIRACNKAYEALINTKREDLLNRPAFDVLSSGNPEQDEALLQSFN</sequence>
<gene>
    <name evidence="2" type="ORF">NOG12_11565</name>
</gene>
<dbReference type="InterPro" id="IPR000014">
    <property type="entry name" value="PAS"/>
</dbReference>
<dbReference type="Pfam" id="PF08448">
    <property type="entry name" value="PAS_4"/>
    <property type="match status" value="1"/>
</dbReference>
<dbReference type="SMART" id="SM00091">
    <property type="entry name" value="PAS"/>
    <property type="match status" value="1"/>
</dbReference>
<evidence type="ECO:0000313" key="3">
    <source>
        <dbReference type="Proteomes" id="UP001305027"/>
    </source>
</evidence>
<protein>
    <submittedName>
        <fullName evidence="2">PAS domain-containing protein</fullName>
    </submittedName>
</protein>
<name>A0ABU3L0Q2_9GAMM</name>
<keyword evidence="3" id="KW-1185">Reference proteome</keyword>
<dbReference type="SUPFAM" id="SSF55785">
    <property type="entry name" value="PYP-like sensor domain (PAS domain)"/>
    <property type="match status" value="1"/>
</dbReference>
<dbReference type="Proteomes" id="UP001305027">
    <property type="component" value="Unassembled WGS sequence"/>
</dbReference>
<dbReference type="RefSeq" id="WP_313933329.1">
    <property type="nucleotide sequence ID" value="NZ_JANFPJ010000029.1"/>
</dbReference>
<dbReference type="PROSITE" id="PS50112">
    <property type="entry name" value="PAS"/>
    <property type="match status" value="1"/>
</dbReference>
<dbReference type="EMBL" id="JANFPJ010000029">
    <property type="protein sequence ID" value="MDT7526711.1"/>
    <property type="molecule type" value="Genomic_DNA"/>
</dbReference>
<proteinExistence type="predicted"/>
<dbReference type="InterPro" id="IPR013656">
    <property type="entry name" value="PAS_4"/>
</dbReference>
<organism evidence="2 3">
    <name type="scientific">Pseudidiomarina fusca</name>
    <dbReference type="NCBI Taxonomy" id="2965078"/>
    <lineage>
        <taxon>Bacteria</taxon>
        <taxon>Pseudomonadati</taxon>
        <taxon>Pseudomonadota</taxon>
        <taxon>Gammaproteobacteria</taxon>
        <taxon>Alteromonadales</taxon>
        <taxon>Idiomarinaceae</taxon>
        <taxon>Pseudidiomarina</taxon>
    </lineage>
</organism>
<dbReference type="Gene3D" id="3.30.450.20">
    <property type="entry name" value="PAS domain"/>
    <property type="match status" value="1"/>
</dbReference>
<feature type="domain" description="PAS" evidence="1">
    <location>
        <begin position="6"/>
        <end position="73"/>
    </location>
</feature>
<comment type="caution">
    <text evidence="2">The sequence shown here is derived from an EMBL/GenBank/DDBJ whole genome shotgun (WGS) entry which is preliminary data.</text>
</comment>
<dbReference type="InterPro" id="IPR035965">
    <property type="entry name" value="PAS-like_dom_sf"/>
</dbReference>
<dbReference type="CDD" id="cd00130">
    <property type="entry name" value="PAS"/>
    <property type="match status" value="1"/>
</dbReference>
<evidence type="ECO:0000313" key="2">
    <source>
        <dbReference type="EMBL" id="MDT7526711.1"/>
    </source>
</evidence>
<reference evidence="2 3" key="1">
    <citation type="submission" date="2022-07" db="EMBL/GenBank/DDBJ databases">
        <title>Pseudidiomarina sp. nov, a marine bacterium isolated from Pacific Ocean.</title>
        <authorList>
            <person name="Wang Y."/>
        </authorList>
    </citation>
    <scope>NUCLEOTIDE SEQUENCE [LARGE SCALE GENOMIC DNA]</scope>
    <source>
        <strain evidence="2 3">GXY010</strain>
    </source>
</reference>
<accession>A0ABU3L0Q2</accession>
<evidence type="ECO:0000259" key="1">
    <source>
        <dbReference type="PROSITE" id="PS50112"/>
    </source>
</evidence>